<feature type="transmembrane region" description="Helical" evidence="2">
    <location>
        <begin position="43"/>
        <end position="66"/>
    </location>
</feature>
<feature type="region of interest" description="Disordered" evidence="1">
    <location>
        <begin position="1"/>
        <end position="30"/>
    </location>
</feature>
<protein>
    <submittedName>
        <fullName evidence="3">Uncharacterized protein</fullName>
    </submittedName>
</protein>
<evidence type="ECO:0000313" key="4">
    <source>
        <dbReference type="Proteomes" id="UP000218327"/>
    </source>
</evidence>
<name>A0A2A5AZE1_9GAMM</name>
<reference evidence="4" key="1">
    <citation type="submission" date="2017-08" db="EMBL/GenBank/DDBJ databases">
        <title>A dynamic microbial community with high functional redundancy inhabits the cold, oxic subseafloor aquifer.</title>
        <authorList>
            <person name="Tully B.J."/>
            <person name="Wheat C.G."/>
            <person name="Glazer B.T."/>
            <person name="Huber J.A."/>
        </authorList>
    </citation>
    <scope>NUCLEOTIDE SEQUENCE [LARGE SCALE GENOMIC DNA]</scope>
</reference>
<keyword evidence="2" id="KW-0472">Membrane</keyword>
<dbReference type="Proteomes" id="UP000218327">
    <property type="component" value="Unassembled WGS sequence"/>
</dbReference>
<organism evidence="3 4">
    <name type="scientific">SAR86 cluster bacterium</name>
    <dbReference type="NCBI Taxonomy" id="2030880"/>
    <lineage>
        <taxon>Bacteria</taxon>
        <taxon>Pseudomonadati</taxon>
        <taxon>Pseudomonadota</taxon>
        <taxon>Gammaproteobacteria</taxon>
        <taxon>SAR86 cluster</taxon>
    </lineage>
</organism>
<sequence length="154" mass="17321">MTSQHSQTAAADKLYSEKTTTVHSPRKQRLEESIEKREKLHMAIVIFGCIFIGIRLFTTLGSTVILNQTQIADEERRIAQQTLCVQKFWEIATVLQNGEEPSDSLNCEDPTFINVITHVGDDIIVTHPRPDLIGFSELYVSRSNPVPTVTVLVL</sequence>
<keyword evidence="2" id="KW-0812">Transmembrane</keyword>
<evidence type="ECO:0000256" key="2">
    <source>
        <dbReference type="SAM" id="Phobius"/>
    </source>
</evidence>
<dbReference type="AlphaFoldDB" id="A0A2A5AZE1"/>
<evidence type="ECO:0000313" key="3">
    <source>
        <dbReference type="EMBL" id="PCJ24653.1"/>
    </source>
</evidence>
<gene>
    <name evidence="3" type="ORF">COA96_09015</name>
</gene>
<dbReference type="EMBL" id="NVVJ01000024">
    <property type="protein sequence ID" value="PCJ24653.1"/>
    <property type="molecule type" value="Genomic_DNA"/>
</dbReference>
<evidence type="ECO:0000256" key="1">
    <source>
        <dbReference type="SAM" id="MobiDB-lite"/>
    </source>
</evidence>
<comment type="caution">
    <text evidence="3">The sequence shown here is derived from an EMBL/GenBank/DDBJ whole genome shotgun (WGS) entry which is preliminary data.</text>
</comment>
<accession>A0A2A5AZE1</accession>
<proteinExistence type="predicted"/>
<keyword evidence="2" id="KW-1133">Transmembrane helix</keyword>